<organism evidence="8 9">
    <name type="scientific">Eragrostis curvula</name>
    <name type="common">weeping love grass</name>
    <dbReference type="NCBI Taxonomy" id="38414"/>
    <lineage>
        <taxon>Eukaryota</taxon>
        <taxon>Viridiplantae</taxon>
        <taxon>Streptophyta</taxon>
        <taxon>Embryophyta</taxon>
        <taxon>Tracheophyta</taxon>
        <taxon>Spermatophyta</taxon>
        <taxon>Magnoliopsida</taxon>
        <taxon>Liliopsida</taxon>
        <taxon>Poales</taxon>
        <taxon>Poaceae</taxon>
        <taxon>PACMAD clade</taxon>
        <taxon>Chloridoideae</taxon>
        <taxon>Eragrostideae</taxon>
        <taxon>Eragrostidinae</taxon>
        <taxon>Eragrostis</taxon>
    </lineage>
</organism>
<feature type="domain" description="PHD-type" evidence="6">
    <location>
        <begin position="295"/>
        <end position="346"/>
    </location>
</feature>
<feature type="compositionally biased region" description="Polar residues" evidence="5">
    <location>
        <begin position="1061"/>
        <end position="1076"/>
    </location>
</feature>
<gene>
    <name evidence="8" type="ORF">EJB05_20206</name>
</gene>
<dbReference type="InterPro" id="IPR001965">
    <property type="entry name" value="Znf_PHD"/>
</dbReference>
<dbReference type="Proteomes" id="UP000324897">
    <property type="component" value="Chromosome 1"/>
</dbReference>
<keyword evidence="9" id="KW-1185">Reference proteome</keyword>
<dbReference type="PROSITE" id="PS50016">
    <property type="entry name" value="ZF_PHD_2"/>
    <property type="match status" value="1"/>
</dbReference>
<dbReference type="InterPro" id="IPR013083">
    <property type="entry name" value="Znf_RING/FYVE/PHD"/>
</dbReference>
<evidence type="ECO:0000259" key="7">
    <source>
        <dbReference type="PROSITE" id="PS51805"/>
    </source>
</evidence>
<evidence type="ECO:0000256" key="1">
    <source>
        <dbReference type="ARBA" id="ARBA00022723"/>
    </source>
</evidence>
<dbReference type="Pfam" id="PF13832">
    <property type="entry name" value="zf-HC5HC2H_2"/>
    <property type="match status" value="2"/>
</dbReference>
<keyword evidence="3" id="KW-0862">Zinc</keyword>
<dbReference type="InterPro" id="IPR050701">
    <property type="entry name" value="Histone_Mod_Regulator"/>
</dbReference>
<evidence type="ECO:0000313" key="8">
    <source>
        <dbReference type="EMBL" id="TVU28677.1"/>
    </source>
</evidence>
<feature type="domain" description="PHD-type" evidence="7">
    <location>
        <begin position="1148"/>
        <end position="1257"/>
    </location>
</feature>
<keyword evidence="1" id="KW-0479">Metal-binding</keyword>
<feature type="compositionally biased region" description="Basic and acidic residues" evidence="5">
    <location>
        <begin position="1411"/>
        <end position="1423"/>
    </location>
</feature>
<evidence type="ECO:0000313" key="9">
    <source>
        <dbReference type="Proteomes" id="UP000324897"/>
    </source>
</evidence>
<feature type="region of interest" description="Disordered" evidence="5">
    <location>
        <begin position="886"/>
        <end position="906"/>
    </location>
</feature>
<dbReference type="Pfam" id="PF13831">
    <property type="entry name" value="PHD_2"/>
    <property type="match status" value="1"/>
</dbReference>
<feature type="region of interest" description="Disordered" evidence="5">
    <location>
        <begin position="60"/>
        <end position="89"/>
    </location>
</feature>
<dbReference type="InterPro" id="IPR019787">
    <property type="entry name" value="Znf_PHD-finger"/>
</dbReference>
<dbReference type="InterPro" id="IPR011011">
    <property type="entry name" value="Znf_FYVE_PHD"/>
</dbReference>
<dbReference type="SMART" id="SM00249">
    <property type="entry name" value="PHD"/>
    <property type="match status" value="3"/>
</dbReference>
<evidence type="ECO:0000256" key="3">
    <source>
        <dbReference type="ARBA" id="ARBA00022833"/>
    </source>
</evidence>
<dbReference type="Gramene" id="TVU28677">
    <property type="protein sequence ID" value="TVU28677"/>
    <property type="gene ID" value="EJB05_20206"/>
</dbReference>
<evidence type="ECO:0008006" key="10">
    <source>
        <dbReference type="Google" id="ProtNLM"/>
    </source>
</evidence>
<dbReference type="PROSITE" id="PS51805">
    <property type="entry name" value="EPHD"/>
    <property type="match status" value="2"/>
</dbReference>
<dbReference type="EMBL" id="RWGY01000011">
    <property type="protein sequence ID" value="TVU28677.1"/>
    <property type="molecule type" value="Genomic_DNA"/>
</dbReference>
<keyword evidence="2 4" id="KW-0863">Zinc-finger</keyword>
<dbReference type="GO" id="GO:0006357">
    <property type="term" value="P:regulation of transcription by RNA polymerase II"/>
    <property type="evidence" value="ECO:0007669"/>
    <property type="project" value="TreeGrafter"/>
</dbReference>
<dbReference type="SUPFAM" id="SSF57903">
    <property type="entry name" value="FYVE/PHD zinc finger"/>
    <property type="match status" value="1"/>
</dbReference>
<evidence type="ECO:0000256" key="5">
    <source>
        <dbReference type="SAM" id="MobiDB-lite"/>
    </source>
</evidence>
<dbReference type="CDD" id="cd15571">
    <property type="entry name" value="ePHD"/>
    <property type="match status" value="1"/>
</dbReference>
<dbReference type="InterPro" id="IPR019786">
    <property type="entry name" value="Zinc_finger_PHD-type_CS"/>
</dbReference>
<feature type="region of interest" description="Disordered" evidence="5">
    <location>
        <begin position="1394"/>
        <end position="1424"/>
    </location>
</feature>
<dbReference type="PANTHER" id="PTHR13793">
    <property type="entry name" value="PHD FINGER PROTEINS"/>
    <property type="match status" value="1"/>
</dbReference>
<sequence>MSGDMARAEVSPEGAAPGCGVDLFEQATKALALRTPFDGDEVPLRNPTLPARLVSWSAQEDYRKKHKKAPPPPDADAAERLPEASTSRPAKAGLWEQFEAYFRPVTFDDVEMLRPKFPFSCSKVDSCMVIPFLGSRKELMDEAQTFDVAVAETSSYLGVGGEEVISNRERSELSAHLVGQKERKDQGTDQDIHDVVVQQMVSDKELCRQSREQGIHEVSVQLGERPFGVYEAGISSGVVSAECAEEEGTSLNWLLCAKGRFVLTSERPNKKRKLLGMNAGLEQLVLLPRLGAEASPSCDVCCLGESSMKSNRIVSCSKCKVSVHPKCYGLHAVPDGQWLCAWCTYSESTAWSLNKDAGSTQSMPCVLCPKEKGALKPAKAEPTHDASIGHTKFVHLFCSLWSPEVFVENLESMEPVTNLGNVQENRMKLTCSICKLKHGACVRCSHGTCRTPFHPICARESKHQMEIWGKFGHPNVELRGFCLKHSAVGFVNSVENSNNASEQSRLETSSNNTNLITGKIQKLRFTRKNKDTILNCETRTSSSGNLIRIETVEQGALPHMVRSANPQPIRTLESYTSHPSVGGDHMTSYNDIAAVLRKLIDGGNVSVSDIASEVGISSESLEAALLGETTTFSHGLKLKIIKWLQNFELIHAGQGSALKWSSVVLQDEKTDGSDATQTVGVKSSMVPDCDNGALVDVPDSAVIEPPRTRSKRNNNVLKDKSTTCASDVTILQNGNKNNVKEGPDLECFPPEESEFSLMGGKDVSKEEHGKLILNTTSGNKEFGTSMDIPNENQGALLGAKSKDTVLAELGSELEERVSSPGRCFSQGGDARNVVNSVENGICTPCNYDSICFHGKPSFNFDDSCSYIHPFIKNKMAHHWNTTFKQDGEAPYHHEQPSYPSHGKTSVESLPKLEETTETNAADQVLKARSLKILEHSPDDEVEGEIVYLQARLLDNAVVLKHRYEKLIAKVVQNLSSELHAFSKRKWDLILVNQFLRDVREAKKRGRKEKRHKEAQAVLAAAAVASSSRNSTMRKDVMKDVASPNQEGSPKFAAGSSKVAPRTSSLPRAKDSSMSSNIKVSPANKFGSFHMPVSSKENPLYCDAAVHIDCYKNLDNSAGPWTCEFCEEISPEVATTSDQSDCNGRKLPVARCGMCHGTSGAFRKTSDGQWVHAFCAEWLLGNKYVRGQDNPVDGMESLEDGKDTCCVCLHSVGMCLRCNSDDCHTTFHPTCARNSGFYMNTKGFGNTLQHKAYCDKHSDEQKEVDAQQYGPEELKSMKQMRVELEKLRLLCERIIKREKVKRETVLCDHDILAKTKDTVVFSYLASGASSESATTSVNNKSYSGTMQRSDDVTVDSTISGKKTIRFSLNNRDADINTADSSRTLISFKRKLGERGSLAGKQLPQRPAIASQKLEDGGRKTKDQKGTFQKELVMTSDQAFTQNQRLPKGYVYVPRDSLSKDKPWNRNTEVHNPQEPGG</sequence>
<dbReference type="Gene3D" id="3.30.40.10">
    <property type="entry name" value="Zinc/RING finger domain, C3HC4 (zinc finger)"/>
    <property type="match status" value="3"/>
</dbReference>
<feature type="domain" description="PHD-type" evidence="7">
    <location>
        <begin position="362"/>
        <end position="486"/>
    </location>
</feature>
<comment type="caution">
    <text evidence="8">The sequence shown here is derived from an EMBL/GenBank/DDBJ whole genome shotgun (WGS) entry which is preliminary data.</text>
</comment>
<reference evidence="8 9" key="1">
    <citation type="journal article" date="2019" name="Sci. Rep.">
        <title>A high-quality genome of Eragrostis curvula grass provides insights into Poaceae evolution and supports new strategies to enhance forage quality.</title>
        <authorList>
            <person name="Carballo J."/>
            <person name="Santos B.A.C.M."/>
            <person name="Zappacosta D."/>
            <person name="Garbus I."/>
            <person name="Selva J.P."/>
            <person name="Gallo C.A."/>
            <person name="Diaz A."/>
            <person name="Albertini E."/>
            <person name="Caccamo M."/>
            <person name="Echenique V."/>
        </authorList>
    </citation>
    <scope>NUCLEOTIDE SEQUENCE [LARGE SCALE GENOMIC DNA]</scope>
    <source>
        <strain evidence="9">cv. Victoria</strain>
        <tissue evidence="8">Leaf</tissue>
    </source>
</reference>
<dbReference type="OrthoDB" id="20839at2759"/>
<accession>A0A5J9V003</accession>
<dbReference type="PANTHER" id="PTHR13793:SF107">
    <property type="entry name" value="BROMODOMAIN-CONTAINING PROTEIN HOMOLOG"/>
    <property type="match status" value="1"/>
</dbReference>
<feature type="region of interest" description="Disordered" evidence="5">
    <location>
        <begin position="1442"/>
        <end position="1476"/>
    </location>
</feature>
<evidence type="ECO:0000256" key="4">
    <source>
        <dbReference type="PROSITE-ProRule" id="PRU00146"/>
    </source>
</evidence>
<feature type="compositionally biased region" description="Basic and acidic residues" evidence="5">
    <location>
        <begin position="886"/>
        <end position="895"/>
    </location>
</feature>
<evidence type="ECO:0000259" key="6">
    <source>
        <dbReference type="PROSITE" id="PS50016"/>
    </source>
</evidence>
<proteinExistence type="predicted"/>
<dbReference type="GO" id="GO:0008270">
    <property type="term" value="F:zinc ion binding"/>
    <property type="evidence" value="ECO:0007669"/>
    <property type="project" value="UniProtKB-KW"/>
</dbReference>
<protein>
    <recommendedName>
        <fullName evidence="10">PHD-type domain-containing protein</fullName>
    </recommendedName>
</protein>
<dbReference type="InterPro" id="IPR034732">
    <property type="entry name" value="EPHD"/>
</dbReference>
<evidence type="ECO:0000256" key="2">
    <source>
        <dbReference type="ARBA" id="ARBA00022771"/>
    </source>
</evidence>
<feature type="region of interest" description="Disordered" evidence="5">
    <location>
        <begin position="1039"/>
        <end position="1076"/>
    </location>
</feature>
<name>A0A5J9V003_9POAL</name>
<dbReference type="PROSITE" id="PS01359">
    <property type="entry name" value="ZF_PHD_1"/>
    <property type="match status" value="1"/>
</dbReference>